<dbReference type="EMBL" id="DYTV01000120">
    <property type="protein sequence ID" value="HJH11808.1"/>
    <property type="molecule type" value="Genomic_DNA"/>
</dbReference>
<evidence type="ECO:0000313" key="2">
    <source>
        <dbReference type="Proteomes" id="UP000700212"/>
    </source>
</evidence>
<proteinExistence type="predicted"/>
<sequence length="470" mass="53398">MKFAFGLFAVLASIIGGTLFFQYQSYSAELASGDHAFYYAQEIETSYNNNELQVKHHFKGLPNQRMDIILPERAKDVACLVEASTSCDRLDETMTYFTMGEVPTQSISYSIPIDGGLAQNKLLQNSFVQLRNGDVSYSILHIATDNALAGKWITGLPFVGEQKRAMVTNTMFSGDGDVRELYWSVQPLAVQKATDHYSIYANQQPSADFLAELAEVITDDQHIAIVQNAQFATVDTQEFLFLEAFDVATIENKIMLTRLKQKYDFSQEPWLVDVIATIVFERPIGASKAQDVLATLQKEMTPKQLDEFKMRIAEAEGETITSVYLDGLLQEIFTMPTAYFEQNATMTTGVFPLLFSDDRDIYVNDYMKNDVKLVMKDGKVYYTADTLLPHLGYTAEEGNKGYYVNNAKNAYRFPRLPGFYVHNQTRYEVKSEPIMKIGESYFIEEGWLQRIFHVEIEKSTGRIQMKANLE</sequence>
<reference evidence="1" key="1">
    <citation type="journal article" date="2021" name="PeerJ">
        <title>Extensive microbial diversity within the chicken gut microbiome revealed by metagenomics and culture.</title>
        <authorList>
            <person name="Gilroy R."/>
            <person name="Ravi A."/>
            <person name="Getino M."/>
            <person name="Pursley I."/>
            <person name="Horton D.L."/>
            <person name="Alikhan N.F."/>
            <person name="Baker D."/>
            <person name="Gharbi K."/>
            <person name="Hall N."/>
            <person name="Watson M."/>
            <person name="Adriaenssens E.M."/>
            <person name="Foster-Nyarko E."/>
            <person name="Jarju S."/>
            <person name="Secka A."/>
            <person name="Antonio M."/>
            <person name="Oren A."/>
            <person name="Chaudhuri R.R."/>
            <person name="La Ragione R."/>
            <person name="Hildebrand F."/>
            <person name="Pallen M.J."/>
        </authorList>
    </citation>
    <scope>NUCLEOTIDE SEQUENCE</scope>
    <source>
        <strain evidence="1">CHK160-4876</strain>
    </source>
</reference>
<accession>A0A921T5P2</accession>
<organism evidence="1 2">
    <name type="scientific">Metalysinibacillus jejuensis</name>
    <dbReference type="NCBI Taxonomy" id="914327"/>
    <lineage>
        <taxon>Bacteria</taxon>
        <taxon>Bacillati</taxon>
        <taxon>Bacillota</taxon>
        <taxon>Bacilli</taxon>
        <taxon>Bacillales</taxon>
        <taxon>Caryophanaceae</taxon>
        <taxon>Metalysinibacillus</taxon>
    </lineage>
</organism>
<dbReference type="AlphaFoldDB" id="A0A921T5P2"/>
<comment type="caution">
    <text evidence="1">The sequence shown here is derived from an EMBL/GenBank/DDBJ whole genome shotgun (WGS) entry which is preliminary data.</text>
</comment>
<reference evidence="1" key="2">
    <citation type="submission" date="2021-09" db="EMBL/GenBank/DDBJ databases">
        <authorList>
            <person name="Gilroy R."/>
        </authorList>
    </citation>
    <scope>NUCLEOTIDE SEQUENCE</scope>
    <source>
        <strain evidence="1">CHK160-4876</strain>
    </source>
</reference>
<evidence type="ECO:0000313" key="1">
    <source>
        <dbReference type="EMBL" id="HJH11808.1"/>
    </source>
</evidence>
<protein>
    <submittedName>
        <fullName evidence="1">RNA polymerase II</fullName>
    </submittedName>
</protein>
<gene>
    <name evidence="1" type="ORF">K8V30_09025</name>
</gene>
<name>A0A921T5P2_9BACL</name>
<dbReference type="Proteomes" id="UP000700212">
    <property type="component" value="Unassembled WGS sequence"/>
</dbReference>